<keyword evidence="1" id="KW-0963">Cytoplasm</keyword>
<keyword evidence="1" id="KW-0436">Ligase</keyword>
<comment type="pathway">
    <text evidence="1">Cofactor biosynthesis; biotin biosynthesis; biotin from 7,8-diaminononanoate: step 1/2.</text>
</comment>
<comment type="caution">
    <text evidence="1">Lacks conserved residue(s) required for the propagation of feature annotation.</text>
</comment>
<dbReference type="Pfam" id="PF13500">
    <property type="entry name" value="AAA_26"/>
    <property type="match status" value="1"/>
</dbReference>
<comment type="catalytic activity">
    <reaction evidence="1">
        <text>(7R,8S)-7,8-diammoniononanoate + CO2 + ATP = (4R,5S)-dethiobiotin + ADP + phosphate + 3 H(+)</text>
        <dbReference type="Rhea" id="RHEA:15805"/>
        <dbReference type="ChEBI" id="CHEBI:15378"/>
        <dbReference type="ChEBI" id="CHEBI:16526"/>
        <dbReference type="ChEBI" id="CHEBI:30616"/>
        <dbReference type="ChEBI" id="CHEBI:43474"/>
        <dbReference type="ChEBI" id="CHEBI:149469"/>
        <dbReference type="ChEBI" id="CHEBI:149473"/>
        <dbReference type="ChEBI" id="CHEBI:456216"/>
        <dbReference type="EC" id="6.3.3.3"/>
    </reaction>
</comment>
<dbReference type="RefSeq" id="WP_121251408.1">
    <property type="nucleotide sequence ID" value="NZ_RBIL01000001.1"/>
</dbReference>
<dbReference type="GO" id="GO:0009102">
    <property type="term" value="P:biotin biosynthetic process"/>
    <property type="evidence" value="ECO:0007669"/>
    <property type="project" value="UniProtKB-UniRule"/>
</dbReference>
<protein>
    <recommendedName>
        <fullName evidence="1">ATP-dependent dethiobiotin synthetase BioD</fullName>
        <ecNumber evidence="1">6.3.3.3</ecNumber>
    </recommendedName>
    <alternativeName>
        <fullName evidence="1">DTB synthetase</fullName>
        <shortName evidence="1">DTBS</shortName>
    </alternativeName>
    <alternativeName>
        <fullName evidence="1">Dethiobiotin synthase</fullName>
    </alternativeName>
</protein>
<comment type="function">
    <text evidence="1">Catalyzes a mechanistically unusual reaction, the ATP-dependent insertion of CO2 between the N7 and N8 nitrogen atoms of 7,8-diaminopelargonic acid (DAPA, also called 7,8-diammoniononanoate) to form a ureido ring.</text>
</comment>
<organism evidence="2 3">
    <name type="scientific">Solirubrobacter pauli</name>
    <dbReference type="NCBI Taxonomy" id="166793"/>
    <lineage>
        <taxon>Bacteria</taxon>
        <taxon>Bacillati</taxon>
        <taxon>Actinomycetota</taxon>
        <taxon>Thermoleophilia</taxon>
        <taxon>Solirubrobacterales</taxon>
        <taxon>Solirubrobacteraceae</taxon>
        <taxon>Solirubrobacter</taxon>
    </lineage>
</organism>
<dbReference type="Gene3D" id="3.40.50.300">
    <property type="entry name" value="P-loop containing nucleotide triphosphate hydrolases"/>
    <property type="match status" value="1"/>
</dbReference>
<dbReference type="InterPro" id="IPR004472">
    <property type="entry name" value="DTB_synth_BioD"/>
</dbReference>
<reference evidence="2 3" key="1">
    <citation type="submission" date="2018-10" db="EMBL/GenBank/DDBJ databases">
        <title>Genomic Encyclopedia of Archaeal and Bacterial Type Strains, Phase II (KMG-II): from individual species to whole genera.</title>
        <authorList>
            <person name="Goeker M."/>
        </authorList>
    </citation>
    <scope>NUCLEOTIDE SEQUENCE [LARGE SCALE GENOMIC DNA]</scope>
    <source>
        <strain evidence="2 3">DSM 14954</strain>
    </source>
</reference>
<dbReference type="HAMAP" id="MF_00336">
    <property type="entry name" value="BioD"/>
    <property type="match status" value="1"/>
</dbReference>
<feature type="binding site" evidence="1">
    <location>
        <position position="15"/>
    </location>
    <ligand>
        <name>Mg(2+)</name>
        <dbReference type="ChEBI" id="CHEBI:18420"/>
    </ligand>
</feature>
<proteinExistence type="inferred from homology"/>
<keyword evidence="1" id="KW-0547">Nucleotide-binding</keyword>
<comment type="subunit">
    <text evidence="1">Homodimer.</text>
</comment>
<dbReference type="GO" id="GO:0005524">
    <property type="term" value="F:ATP binding"/>
    <property type="evidence" value="ECO:0007669"/>
    <property type="project" value="UniProtKB-UniRule"/>
</dbReference>
<dbReference type="EMBL" id="RBIL01000001">
    <property type="protein sequence ID" value="RKQ93362.1"/>
    <property type="molecule type" value="Genomic_DNA"/>
</dbReference>
<feature type="binding site" evidence="1">
    <location>
        <begin position="95"/>
        <end position="98"/>
    </location>
    <ligand>
        <name>ATP</name>
        <dbReference type="ChEBI" id="CHEBI:30616"/>
    </ligand>
</feature>
<dbReference type="GO" id="GO:0005829">
    <property type="term" value="C:cytosol"/>
    <property type="evidence" value="ECO:0007669"/>
    <property type="project" value="TreeGrafter"/>
</dbReference>
<comment type="cofactor">
    <cofactor evidence="1">
        <name>Mg(2+)</name>
        <dbReference type="ChEBI" id="CHEBI:18420"/>
    </cofactor>
</comment>
<feature type="binding site" evidence="1">
    <location>
        <position position="39"/>
    </location>
    <ligand>
        <name>Mg(2+)</name>
        <dbReference type="ChEBI" id="CHEBI:18420"/>
    </ligand>
</feature>
<gene>
    <name evidence="1" type="primary">bioD</name>
    <name evidence="2" type="ORF">C8N24_3224</name>
</gene>
<comment type="similarity">
    <text evidence="1">Belongs to the dethiobiotin synthetase family.</text>
</comment>
<dbReference type="EC" id="6.3.3.3" evidence="1"/>
<dbReference type="CDD" id="cd03109">
    <property type="entry name" value="DTBS"/>
    <property type="match status" value="1"/>
</dbReference>
<dbReference type="GO" id="GO:0000287">
    <property type="term" value="F:magnesium ion binding"/>
    <property type="evidence" value="ECO:0007669"/>
    <property type="project" value="UniProtKB-UniRule"/>
</dbReference>
<feature type="binding site" evidence="1">
    <location>
        <begin position="184"/>
        <end position="186"/>
    </location>
    <ligand>
        <name>ATP</name>
        <dbReference type="ChEBI" id="CHEBI:30616"/>
    </ligand>
</feature>
<sequence>MRVVVTGTDTGVGKTWVSAALARPGDAYVKAAQTGDDDDAAVVHELSGAEVHTLARYPEPLAPATAARRAKLPTVLMAEVAHFVAQLDHERVIIEGAGGLLVALDDQGGTIADVAHLLDAPLVVVARAGLGTLNHTALTVEAIERRGLRCLGIVIGAWPRDPDLAAECNLQDLTQIAPLLGKIPEGEFTTMELPA</sequence>
<dbReference type="AlphaFoldDB" id="A0A660LE75"/>
<feature type="binding site" evidence="1">
    <location>
        <position position="39"/>
    </location>
    <ligand>
        <name>ATP</name>
        <dbReference type="ChEBI" id="CHEBI:30616"/>
    </ligand>
</feature>
<comment type="subcellular location">
    <subcellularLocation>
        <location evidence="1">Cytoplasm</location>
    </subcellularLocation>
</comment>
<keyword evidence="1" id="KW-0067">ATP-binding</keyword>
<dbReference type="Proteomes" id="UP000278962">
    <property type="component" value="Unassembled WGS sequence"/>
</dbReference>
<dbReference type="PANTHER" id="PTHR43210:SF5">
    <property type="entry name" value="DETHIOBIOTIN SYNTHETASE"/>
    <property type="match status" value="1"/>
</dbReference>
<dbReference type="OrthoDB" id="9802610at2"/>
<dbReference type="SUPFAM" id="SSF52540">
    <property type="entry name" value="P-loop containing nucleoside triphosphate hydrolases"/>
    <property type="match status" value="1"/>
</dbReference>
<evidence type="ECO:0000313" key="3">
    <source>
        <dbReference type="Proteomes" id="UP000278962"/>
    </source>
</evidence>
<evidence type="ECO:0000256" key="1">
    <source>
        <dbReference type="HAMAP-Rule" id="MF_00336"/>
    </source>
</evidence>
<name>A0A660LE75_9ACTN</name>
<dbReference type="UniPathway" id="UPA00078">
    <property type="reaction ID" value="UER00161"/>
</dbReference>
<feature type="binding site" evidence="1">
    <location>
        <position position="95"/>
    </location>
    <ligand>
        <name>Mg(2+)</name>
        <dbReference type="ChEBI" id="CHEBI:18420"/>
    </ligand>
</feature>
<evidence type="ECO:0000313" key="2">
    <source>
        <dbReference type="EMBL" id="RKQ93362.1"/>
    </source>
</evidence>
<keyword evidence="1" id="KW-0460">Magnesium</keyword>
<accession>A0A660LE75</accession>
<keyword evidence="1" id="KW-0479">Metal-binding</keyword>
<keyword evidence="3" id="KW-1185">Reference proteome</keyword>
<comment type="caution">
    <text evidence="2">The sequence shown here is derived from an EMBL/GenBank/DDBJ whole genome shotgun (WGS) entry which is preliminary data.</text>
</comment>
<feature type="binding site" evidence="1">
    <location>
        <position position="34"/>
    </location>
    <ligand>
        <name>substrate</name>
    </ligand>
</feature>
<feature type="active site" evidence="1">
    <location>
        <position position="30"/>
    </location>
</feature>
<dbReference type="InterPro" id="IPR027417">
    <property type="entry name" value="P-loop_NTPase"/>
</dbReference>
<keyword evidence="1" id="KW-0093">Biotin biosynthesis</keyword>
<dbReference type="PANTHER" id="PTHR43210">
    <property type="entry name" value="DETHIOBIOTIN SYNTHETASE"/>
    <property type="match status" value="1"/>
</dbReference>
<dbReference type="PIRSF" id="PIRSF006755">
    <property type="entry name" value="DTB_synth"/>
    <property type="match status" value="1"/>
</dbReference>
<dbReference type="GO" id="GO:0004141">
    <property type="term" value="F:dethiobiotin synthase activity"/>
    <property type="evidence" value="ECO:0007669"/>
    <property type="project" value="UniProtKB-UniRule"/>
</dbReference>
<dbReference type="NCBIfam" id="TIGR00347">
    <property type="entry name" value="bioD"/>
    <property type="match status" value="1"/>
</dbReference>